<gene>
    <name evidence="7" type="ORF">B4U80_13338</name>
</gene>
<keyword evidence="8" id="KW-1185">Reference proteome</keyword>
<dbReference type="GO" id="GO:0043122">
    <property type="term" value="P:regulation of canonical NF-kappaB signal transduction"/>
    <property type="evidence" value="ECO:0007669"/>
    <property type="project" value="TreeGrafter"/>
</dbReference>
<dbReference type="PANTHER" id="PTHR10131:SF157">
    <property type="entry name" value="RECEPTOR-ASSOCIATED FACTOR, PUTATIVE-RELATED"/>
    <property type="match status" value="1"/>
</dbReference>
<dbReference type="PROSITE" id="PS50089">
    <property type="entry name" value="ZF_RING_2"/>
    <property type="match status" value="1"/>
</dbReference>
<evidence type="ECO:0000256" key="3">
    <source>
        <dbReference type="ARBA" id="ARBA00022833"/>
    </source>
</evidence>
<keyword evidence="2 4" id="KW-0863">Zinc-finger</keyword>
<dbReference type="Proteomes" id="UP000288716">
    <property type="component" value="Unassembled WGS sequence"/>
</dbReference>
<evidence type="ECO:0000313" key="7">
    <source>
        <dbReference type="EMBL" id="RWS23657.1"/>
    </source>
</evidence>
<dbReference type="InterPro" id="IPR017907">
    <property type="entry name" value="Znf_RING_CS"/>
</dbReference>
<feature type="domain" description="RING-type" evidence="6">
    <location>
        <begin position="18"/>
        <end position="56"/>
    </location>
</feature>
<keyword evidence="1" id="KW-0479">Metal-binding</keyword>
<accession>A0A443S818</accession>
<dbReference type="SUPFAM" id="SSF57850">
    <property type="entry name" value="RING/U-box"/>
    <property type="match status" value="1"/>
</dbReference>
<keyword evidence="3" id="KW-0862">Zinc</keyword>
<dbReference type="Pfam" id="PF13445">
    <property type="entry name" value="zf-RING_UBOX"/>
    <property type="match status" value="1"/>
</dbReference>
<comment type="caution">
    <text evidence="7">The sequence shown here is derived from an EMBL/GenBank/DDBJ whole genome shotgun (WGS) entry which is preliminary data.</text>
</comment>
<proteinExistence type="predicted"/>
<name>A0A443S818_9ACAR</name>
<dbReference type="PROSITE" id="PS00518">
    <property type="entry name" value="ZF_RING_1"/>
    <property type="match status" value="1"/>
</dbReference>
<evidence type="ECO:0000256" key="5">
    <source>
        <dbReference type="SAM" id="MobiDB-lite"/>
    </source>
</evidence>
<feature type="compositionally biased region" description="Low complexity" evidence="5">
    <location>
        <begin position="147"/>
        <end position="160"/>
    </location>
</feature>
<evidence type="ECO:0000259" key="6">
    <source>
        <dbReference type="PROSITE" id="PS50089"/>
    </source>
</evidence>
<dbReference type="SMART" id="SM00184">
    <property type="entry name" value="RING"/>
    <property type="match status" value="1"/>
</dbReference>
<dbReference type="InterPro" id="IPR013083">
    <property type="entry name" value="Znf_RING/FYVE/PHD"/>
</dbReference>
<dbReference type="InterPro" id="IPR001841">
    <property type="entry name" value="Znf_RING"/>
</dbReference>
<dbReference type="InterPro" id="IPR027370">
    <property type="entry name" value="Znf-RING_euk"/>
</dbReference>
<evidence type="ECO:0000256" key="4">
    <source>
        <dbReference type="PROSITE-ProRule" id="PRU00175"/>
    </source>
</evidence>
<organism evidence="7 8">
    <name type="scientific">Leptotrombidium deliense</name>
    <dbReference type="NCBI Taxonomy" id="299467"/>
    <lineage>
        <taxon>Eukaryota</taxon>
        <taxon>Metazoa</taxon>
        <taxon>Ecdysozoa</taxon>
        <taxon>Arthropoda</taxon>
        <taxon>Chelicerata</taxon>
        <taxon>Arachnida</taxon>
        <taxon>Acari</taxon>
        <taxon>Acariformes</taxon>
        <taxon>Trombidiformes</taxon>
        <taxon>Prostigmata</taxon>
        <taxon>Anystina</taxon>
        <taxon>Parasitengona</taxon>
        <taxon>Trombiculoidea</taxon>
        <taxon>Trombiculidae</taxon>
        <taxon>Leptotrombidium</taxon>
    </lineage>
</organism>
<evidence type="ECO:0000313" key="8">
    <source>
        <dbReference type="Proteomes" id="UP000288716"/>
    </source>
</evidence>
<reference evidence="7 8" key="1">
    <citation type="journal article" date="2018" name="Gigascience">
        <title>Genomes of trombidid mites reveal novel predicted allergens and laterally-transferred genes associated with secondary metabolism.</title>
        <authorList>
            <person name="Dong X."/>
            <person name="Chaisiri K."/>
            <person name="Xia D."/>
            <person name="Armstrong S.D."/>
            <person name="Fang Y."/>
            <person name="Donnelly M.J."/>
            <person name="Kadowaki T."/>
            <person name="McGarry J.W."/>
            <person name="Darby A.C."/>
            <person name="Makepeace B.L."/>
        </authorList>
    </citation>
    <scope>NUCLEOTIDE SEQUENCE [LARGE SCALE GENOMIC DNA]</scope>
    <source>
        <strain evidence="7">UoL-UT</strain>
    </source>
</reference>
<dbReference type="AlphaFoldDB" id="A0A443S818"/>
<dbReference type="EMBL" id="NCKV01006091">
    <property type="protein sequence ID" value="RWS23657.1"/>
    <property type="molecule type" value="Genomic_DNA"/>
</dbReference>
<dbReference type="VEuPathDB" id="VectorBase:LDEU008383"/>
<dbReference type="Gene3D" id="3.30.40.10">
    <property type="entry name" value="Zinc/RING finger domain, C3HC4 (zinc finger)"/>
    <property type="match status" value="2"/>
</dbReference>
<dbReference type="PANTHER" id="PTHR10131">
    <property type="entry name" value="TNF RECEPTOR ASSOCIATED FACTOR"/>
    <property type="match status" value="1"/>
</dbReference>
<protein>
    <submittedName>
        <fullName evidence="7">E3 ubiquitin-protein ligase NRDP1-like protein</fullName>
    </submittedName>
</protein>
<sequence length="199" mass="22879">MGFKVKGSHKEPYKDLLCQICKGVFEEPMVSNDCKHIFCKECLNKKGFKHFKCPIDGKDISAVNVNSNIPESVKSKLNRVIVKCRNNECKTRLKLCDIRTHELHDCWFSKVECRRGCGKWVKRIDERIHDVMCAMELSSFETFEKSVSQSSSGCSSPAYSPKMPSKEKKFSKDKECEWNIAHTTGSNKRKEKKTNCVIQ</sequence>
<dbReference type="GO" id="GO:0008270">
    <property type="term" value="F:zinc ion binding"/>
    <property type="evidence" value="ECO:0007669"/>
    <property type="project" value="UniProtKB-KW"/>
</dbReference>
<dbReference type="STRING" id="299467.A0A443S818"/>
<feature type="region of interest" description="Disordered" evidence="5">
    <location>
        <begin position="147"/>
        <end position="166"/>
    </location>
</feature>
<evidence type="ECO:0000256" key="2">
    <source>
        <dbReference type="ARBA" id="ARBA00022771"/>
    </source>
</evidence>
<evidence type="ECO:0000256" key="1">
    <source>
        <dbReference type="ARBA" id="ARBA00022723"/>
    </source>
</evidence>
<dbReference type="OrthoDB" id="6270329at2759"/>